<evidence type="ECO:0000313" key="2">
    <source>
        <dbReference type="EMBL" id="CAB4835086.1"/>
    </source>
</evidence>
<dbReference type="Gene3D" id="3.30.540.10">
    <property type="entry name" value="Fructose-1,6-Bisphosphatase, subunit A, domain 1"/>
    <property type="match status" value="1"/>
</dbReference>
<dbReference type="GO" id="GO:0050427">
    <property type="term" value="P:3'-phosphoadenosine 5'-phosphosulfate metabolic process"/>
    <property type="evidence" value="ECO:0007669"/>
    <property type="project" value="TreeGrafter"/>
</dbReference>
<dbReference type="EMBL" id="CAFBMH010000130">
    <property type="protein sequence ID" value="CAB4929049.1"/>
    <property type="molecule type" value="Genomic_DNA"/>
</dbReference>
<dbReference type="GO" id="GO:0008441">
    <property type="term" value="F:3'(2'),5'-bisphosphate nucleotidase activity"/>
    <property type="evidence" value="ECO:0007669"/>
    <property type="project" value="TreeGrafter"/>
</dbReference>
<dbReference type="SUPFAM" id="SSF56655">
    <property type="entry name" value="Carbohydrate phosphatase"/>
    <property type="match status" value="1"/>
</dbReference>
<dbReference type="PANTHER" id="PTHR43028:SF5">
    <property type="entry name" value="3'(2'),5'-BISPHOSPHATE NUCLEOTIDASE 1"/>
    <property type="match status" value="1"/>
</dbReference>
<reference evidence="1" key="1">
    <citation type="submission" date="2020-05" db="EMBL/GenBank/DDBJ databases">
        <authorList>
            <person name="Chiriac C."/>
            <person name="Salcher M."/>
            <person name="Ghai R."/>
            <person name="Kavagutti S V."/>
        </authorList>
    </citation>
    <scope>NUCLEOTIDE SEQUENCE</scope>
</reference>
<dbReference type="InterPro" id="IPR050725">
    <property type="entry name" value="CysQ/Inositol_MonoPase"/>
</dbReference>
<dbReference type="PANTHER" id="PTHR43028">
    <property type="entry name" value="3'(2'),5'-BISPHOSPHATE NUCLEOTIDASE 1"/>
    <property type="match status" value="1"/>
</dbReference>
<dbReference type="EMBL" id="CAEZYR010000135">
    <property type="protein sequence ID" value="CAB4765208.1"/>
    <property type="molecule type" value="Genomic_DNA"/>
</dbReference>
<evidence type="ECO:0000313" key="1">
    <source>
        <dbReference type="EMBL" id="CAB4765208.1"/>
    </source>
</evidence>
<proteinExistence type="predicted"/>
<dbReference type="EMBL" id="CAFABA010000112">
    <property type="protein sequence ID" value="CAB4835086.1"/>
    <property type="molecule type" value="Genomic_DNA"/>
</dbReference>
<sequence length="258" mass="27330">MTASDSLHALVSERDHSEAARIATAAGEMLVALRVRMVAEGAPPSMLKHAGDRTAHDLIMAELTTCFPDDAVLSEEGVDLAERLRSTRTWIVDPLDGTREFGENPRSDWAVHIALVIDERPVAGAVALPAMGLTLSTYRPNSLTPPYVGPPRLIVSRSRPPVAAMIVAEAMGAQLIAMGSAGAKAMAVVLGHADIYAHSGGQYEWDSCAPVAVAAAAGLHVSRIDGSPLRYNQPDPYLPDLLICRPEMAAEALRALNG</sequence>
<dbReference type="GO" id="GO:0000103">
    <property type="term" value="P:sulfate assimilation"/>
    <property type="evidence" value="ECO:0007669"/>
    <property type="project" value="TreeGrafter"/>
</dbReference>
<protein>
    <submittedName>
        <fullName evidence="1">Unannotated protein</fullName>
    </submittedName>
</protein>
<gene>
    <name evidence="1" type="ORF">UFOPK2754_02714</name>
    <name evidence="2" type="ORF">UFOPK3139_02303</name>
    <name evidence="3" type="ORF">UFOPK3543_02545</name>
</gene>
<dbReference type="PRINTS" id="PR00377">
    <property type="entry name" value="IMPHPHTASES"/>
</dbReference>
<evidence type="ECO:0000313" key="3">
    <source>
        <dbReference type="EMBL" id="CAB4929049.1"/>
    </source>
</evidence>
<organism evidence="1">
    <name type="scientific">freshwater metagenome</name>
    <dbReference type="NCBI Taxonomy" id="449393"/>
    <lineage>
        <taxon>unclassified sequences</taxon>
        <taxon>metagenomes</taxon>
        <taxon>ecological metagenomes</taxon>
    </lineage>
</organism>
<dbReference type="AlphaFoldDB" id="A0A6J6V1W9"/>
<dbReference type="InterPro" id="IPR000760">
    <property type="entry name" value="Inositol_monophosphatase-like"/>
</dbReference>
<name>A0A6J6V1W9_9ZZZZ</name>
<dbReference type="CDD" id="cd01638">
    <property type="entry name" value="CysQ"/>
    <property type="match status" value="1"/>
</dbReference>
<dbReference type="Gene3D" id="3.40.190.80">
    <property type="match status" value="1"/>
</dbReference>
<dbReference type="Pfam" id="PF00459">
    <property type="entry name" value="Inositol_P"/>
    <property type="match status" value="2"/>
</dbReference>
<accession>A0A6J6V1W9</accession>